<evidence type="ECO:0000313" key="3">
    <source>
        <dbReference type="EMBL" id="RSX58745.1"/>
    </source>
</evidence>
<feature type="domain" description="HTH marR-type" evidence="2">
    <location>
        <begin position="35"/>
        <end position="171"/>
    </location>
</feature>
<accession>A0A430FWJ3</accession>
<dbReference type="Proteomes" id="UP000287470">
    <property type="component" value="Unassembled WGS sequence"/>
</dbReference>
<name>A0A430FWJ3_9BIFI</name>
<dbReference type="GO" id="GO:0006950">
    <property type="term" value="P:response to stress"/>
    <property type="evidence" value="ECO:0007669"/>
    <property type="project" value="TreeGrafter"/>
</dbReference>
<sequence>MTDDGRHDGRHDGRGDESQDDCRDAYDAQGDVSPRDALATRLMVAFRRADRAIQRHEGDVVHAHGLTPAQFGALDALRRRGPLSVGGIIEETLATSGNMTVVIRNMERDGYIRRETDPEDRRSTVISLTDDGRRIIDETMAEHRRHLGDLFAVFSADEQRELIRLLERCELLR</sequence>
<dbReference type="InterPro" id="IPR000835">
    <property type="entry name" value="HTH_MarR-typ"/>
</dbReference>
<dbReference type="PANTHER" id="PTHR33164">
    <property type="entry name" value="TRANSCRIPTIONAL REGULATOR, MARR FAMILY"/>
    <property type="match status" value="1"/>
</dbReference>
<organism evidence="3 4">
    <name type="scientific">Bifidobacterium samirii</name>
    <dbReference type="NCBI Taxonomy" id="2306974"/>
    <lineage>
        <taxon>Bacteria</taxon>
        <taxon>Bacillati</taxon>
        <taxon>Actinomycetota</taxon>
        <taxon>Actinomycetes</taxon>
        <taxon>Bifidobacteriales</taxon>
        <taxon>Bifidobacteriaceae</taxon>
        <taxon>Bifidobacterium</taxon>
    </lineage>
</organism>
<dbReference type="PROSITE" id="PS50995">
    <property type="entry name" value="HTH_MARR_2"/>
    <property type="match status" value="1"/>
</dbReference>
<dbReference type="Pfam" id="PF12802">
    <property type="entry name" value="MarR_2"/>
    <property type="match status" value="1"/>
</dbReference>
<dbReference type="SUPFAM" id="SSF46785">
    <property type="entry name" value="Winged helix' DNA-binding domain"/>
    <property type="match status" value="1"/>
</dbReference>
<dbReference type="SMART" id="SM00347">
    <property type="entry name" value="HTH_MARR"/>
    <property type="match status" value="1"/>
</dbReference>
<evidence type="ECO:0000313" key="4">
    <source>
        <dbReference type="Proteomes" id="UP000287470"/>
    </source>
</evidence>
<dbReference type="InterPro" id="IPR039422">
    <property type="entry name" value="MarR/SlyA-like"/>
</dbReference>
<proteinExistence type="predicted"/>
<gene>
    <name evidence="3" type="ORF">D2E24_0041</name>
</gene>
<feature type="compositionally biased region" description="Basic and acidic residues" evidence="1">
    <location>
        <begin position="1"/>
        <end position="26"/>
    </location>
</feature>
<dbReference type="InterPro" id="IPR036390">
    <property type="entry name" value="WH_DNA-bd_sf"/>
</dbReference>
<dbReference type="InterPro" id="IPR036388">
    <property type="entry name" value="WH-like_DNA-bd_sf"/>
</dbReference>
<dbReference type="PANTHER" id="PTHR33164:SF101">
    <property type="entry name" value="TRANSCRIPTIONAL REPRESSOR MPRA"/>
    <property type="match status" value="1"/>
</dbReference>
<reference evidence="3 4" key="1">
    <citation type="submission" date="2018-09" db="EMBL/GenBank/DDBJ databases">
        <title>Characterization of the phylogenetic diversity of five novel species belonging to the genus Bifidobacterium.</title>
        <authorList>
            <person name="Lugli G.A."/>
            <person name="Duranti S."/>
            <person name="Milani C."/>
        </authorList>
    </citation>
    <scope>NUCLEOTIDE SEQUENCE [LARGE SCALE GENOMIC DNA]</scope>
    <source>
        <strain evidence="3 4">2033B</strain>
    </source>
</reference>
<comment type="caution">
    <text evidence="3">The sequence shown here is derived from an EMBL/GenBank/DDBJ whole genome shotgun (WGS) entry which is preliminary data.</text>
</comment>
<dbReference type="EMBL" id="QXGK01000001">
    <property type="protein sequence ID" value="RSX58745.1"/>
    <property type="molecule type" value="Genomic_DNA"/>
</dbReference>
<dbReference type="Gene3D" id="1.10.10.10">
    <property type="entry name" value="Winged helix-like DNA-binding domain superfamily/Winged helix DNA-binding domain"/>
    <property type="match status" value="1"/>
</dbReference>
<dbReference type="AlphaFoldDB" id="A0A430FWJ3"/>
<feature type="region of interest" description="Disordered" evidence="1">
    <location>
        <begin position="1"/>
        <end position="30"/>
    </location>
</feature>
<protein>
    <submittedName>
        <fullName evidence="3">MarR family transcriptional regulator</fullName>
    </submittedName>
</protein>
<evidence type="ECO:0000259" key="2">
    <source>
        <dbReference type="PROSITE" id="PS50995"/>
    </source>
</evidence>
<dbReference type="GO" id="GO:0003700">
    <property type="term" value="F:DNA-binding transcription factor activity"/>
    <property type="evidence" value="ECO:0007669"/>
    <property type="project" value="InterPro"/>
</dbReference>
<keyword evidence="4" id="KW-1185">Reference proteome</keyword>
<dbReference type="PRINTS" id="PR00598">
    <property type="entry name" value="HTHMARR"/>
</dbReference>
<dbReference type="RefSeq" id="WP_164520933.1">
    <property type="nucleotide sequence ID" value="NZ_QXGK01000001.1"/>
</dbReference>
<evidence type="ECO:0000256" key="1">
    <source>
        <dbReference type="SAM" id="MobiDB-lite"/>
    </source>
</evidence>